<evidence type="ECO:0000256" key="1">
    <source>
        <dbReference type="SAM" id="MobiDB-lite"/>
    </source>
</evidence>
<gene>
    <name evidence="2" type="ORF">Q7C36_000140</name>
</gene>
<reference evidence="2" key="1">
    <citation type="submission" date="2023-08" db="EMBL/GenBank/DDBJ databases">
        <title>Pelteobagrus vachellii genome.</title>
        <authorList>
            <person name="Liu H."/>
        </authorList>
    </citation>
    <scope>NUCLEOTIDE SEQUENCE</scope>
    <source>
        <strain evidence="2">PRFRI_2022a</strain>
        <tissue evidence="2">Muscle</tissue>
    </source>
</reference>
<protein>
    <submittedName>
        <fullName evidence="2">Uncharacterized protein</fullName>
    </submittedName>
</protein>
<proteinExistence type="predicted"/>
<evidence type="ECO:0000313" key="3">
    <source>
        <dbReference type="Proteomes" id="UP001187315"/>
    </source>
</evidence>
<evidence type="ECO:0000313" key="2">
    <source>
        <dbReference type="EMBL" id="KAK2868269.1"/>
    </source>
</evidence>
<feature type="region of interest" description="Disordered" evidence="1">
    <location>
        <begin position="72"/>
        <end position="99"/>
    </location>
</feature>
<keyword evidence="3" id="KW-1185">Reference proteome</keyword>
<dbReference type="AlphaFoldDB" id="A0AA88P9E5"/>
<organism evidence="2 3">
    <name type="scientific">Tachysurus vachellii</name>
    <name type="common">Darkbarbel catfish</name>
    <name type="synonym">Pelteobagrus vachellii</name>
    <dbReference type="NCBI Taxonomy" id="175792"/>
    <lineage>
        <taxon>Eukaryota</taxon>
        <taxon>Metazoa</taxon>
        <taxon>Chordata</taxon>
        <taxon>Craniata</taxon>
        <taxon>Vertebrata</taxon>
        <taxon>Euteleostomi</taxon>
        <taxon>Actinopterygii</taxon>
        <taxon>Neopterygii</taxon>
        <taxon>Teleostei</taxon>
        <taxon>Ostariophysi</taxon>
        <taxon>Siluriformes</taxon>
        <taxon>Bagridae</taxon>
        <taxon>Tachysurus</taxon>
    </lineage>
</organism>
<dbReference type="Proteomes" id="UP001187315">
    <property type="component" value="Unassembled WGS sequence"/>
</dbReference>
<comment type="caution">
    <text evidence="2">The sequence shown here is derived from an EMBL/GenBank/DDBJ whole genome shotgun (WGS) entry which is preliminary data.</text>
</comment>
<accession>A0AA88P9E5</accession>
<dbReference type="EMBL" id="JAVHJS010000001">
    <property type="protein sequence ID" value="KAK2868269.1"/>
    <property type="molecule type" value="Genomic_DNA"/>
</dbReference>
<name>A0AA88P9E5_TACVA</name>
<sequence length="99" mass="10915">MKAVCLFSPEFNPGFHHKGAAHAGLVAQGRFLLSRLTVKRFDQNGYQMSSSVTSSLPDGGYLWLGVNDRLGQRPLRRDGTRPRGGRGIRTRALPQHPTS</sequence>